<feature type="region of interest" description="Disordered" evidence="7">
    <location>
        <begin position="617"/>
        <end position="680"/>
    </location>
</feature>
<protein>
    <recommendedName>
        <fullName evidence="9">Ig-like domain-containing protein</fullName>
    </recommendedName>
</protein>
<dbReference type="InterPro" id="IPR003599">
    <property type="entry name" value="Ig_sub"/>
</dbReference>
<keyword evidence="11" id="KW-1185">Reference proteome</keyword>
<dbReference type="SUPFAM" id="SSF48726">
    <property type="entry name" value="Immunoglobulin"/>
    <property type="match status" value="1"/>
</dbReference>
<dbReference type="SUPFAM" id="SSF52058">
    <property type="entry name" value="L domain-like"/>
    <property type="match status" value="1"/>
</dbReference>
<dbReference type="SMART" id="SM00369">
    <property type="entry name" value="LRR_TYP"/>
    <property type="match status" value="5"/>
</dbReference>
<dbReference type="PANTHER" id="PTHR45842">
    <property type="entry name" value="SYNAPTIC ADHESION-LIKE MOLECULE SALM"/>
    <property type="match status" value="1"/>
</dbReference>
<dbReference type="SMART" id="SM00082">
    <property type="entry name" value="LRRCT"/>
    <property type="match status" value="1"/>
</dbReference>
<proteinExistence type="predicted"/>
<evidence type="ECO:0000256" key="2">
    <source>
        <dbReference type="ARBA" id="ARBA00022729"/>
    </source>
</evidence>
<sequence>MVVNFGYLLLSPTGDTGALTLTLEAHTGGGRMDTFFFLCVAVSLLRTTFSCPEACSCVDKYNQQFADCTYKKLQKVPTGFPSNVTTLSLSANKISSLKKSNFVGVPQVTSLWLAHNSISSIERGTLTTLVNLKNLDISHNQLVEFPWEDLASLPALQLLKMNNNRMVNLPLDAFDNLKDLRSLRINDNQFTVIQEGTFKPLVSLLHIQIYNNPFQCTCSLMWLKKWIEEAQITVAEKDKIVCNTPKEHQGMNLTTIPELLCGSPTVQLSYHPNLDSTELYDGFTLTLNCLVSGSPKPVIQWKVRNSSQETEIKPTDMSKAELSGNFLVYQNGTLVIPHLSKKLQGTYTCIATNEMGSSQSSVNVSVAGSQKYPTKDIDPIAKNIPTDTKKATGKELGNSVIDKTGEKINSELPTASTGTEDNKVNTLENSKSNAKKCGPSVGGTHVSNHAFNESSNLKPHVFDLGVIALDVSEKEAKVQITPYNTHSGKQNLKMLYLCQESPKGFALVQWSEIEDRVNSYWFQGLTPGTNYSVCLTYKGEDCQVQVVFTTKKEVPSLIIIIIVSIFLLGLATIPLVGATCCHLLSKYHGKNYKLIMKTHKQDPMEKHMAADFDPRSSYVESEKNFDPTEAGGEEGEADVEAAPIEEEVEKEIEGSVLDEVLPSSQSKTNQEDFEVGSEYSDKLPLGAEAVTISEEINGNYKEPAR</sequence>
<dbReference type="Gene3D" id="3.80.10.10">
    <property type="entry name" value="Ribonuclease Inhibitor"/>
    <property type="match status" value="2"/>
</dbReference>
<dbReference type="Proteomes" id="UP000824782">
    <property type="component" value="Unassembled WGS sequence"/>
</dbReference>
<dbReference type="InterPro" id="IPR007110">
    <property type="entry name" value="Ig-like_dom"/>
</dbReference>
<dbReference type="EMBL" id="WNYA01000004">
    <property type="protein sequence ID" value="KAG8576225.1"/>
    <property type="molecule type" value="Genomic_DNA"/>
</dbReference>
<keyword evidence="1" id="KW-0433">Leucine-rich repeat</keyword>
<dbReference type="InterPro" id="IPR000483">
    <property type="entry name" value="Cys-rich_flank_reg_C"/>
</dbReference>
<comment type="caution">
    <text evidence="10">The sequence shown here is derived from an EMBL/GenBank/DDBJ whole genome shotgun (WGS) entry which is preliminary data.</text>
</comment>
<dbReference type="GO" id="GO:0016020">
    <property type="term" value="C:membrane"/>
    <property type="evidence" value="ECO:0007669"/>
    <property type="project" value="UniProtKB-SubCell"/>
</dbReference>
<gene>
    <name evidence="10" type="ORF">GDO81_009804</name>
</gene>
<evidence type="ECO:0000256" key="3">
    <source>
        <dbReference type="ARBA" id="ARBA00022737"/>
    </source>
</evidence>
<accession>A0AAV7BV04</accession>
<dbReference type="SMART" id="SM00408">
    <property type="entry name" value="IGc2"/>
    <property type="match status" value="1"/>
</dbReference>
<dbReference type="InterPro" id="IPR001611">
    <property type="entry name" value="Leu-rich_rpt"/>
</dbReference>
<evidence type="ECO:0000256" key="4">
    <source>
        <dbReference type="ARBA" id="ARBA00023157"/>
    </source>
</evidence>
<evidence type="ECO:0000313" key="11">
    <source>
        <dbReference type="Proteomes" id="UP000824782"/>
    </source>
</evidence>
<keyword evidence="8" id="KW-0472">Membrane</keyword>
<reference evidence="10" key="1">
    <citation type="thesis" date="2020" institute="ProQuest LLC" country="789 East Eisenhower Parkway, Ann Arbor, MI, USA">
        <title>Comparative Genomics and Chromosome Evolution.</title>
        <authorList>
            <person name="Mudd A.B."/>
        </authorList>
    </citation>
    <scope>NUCLEOTIDE SEQUENCE</scope>
    <source>
        <strain evidence="10">237g6f4</strain>
        <tissue evidence="10">Blood</tissue>
    </source>
</reference>
<evidence type="ECO:0000259" key="9">
    <source>
        <dbReference type="PROSITE" id="PS50835"/>
    </source>
</evidence>
<feature type="compositionally biased region" description="Acidic residues" evidence="7">
    <location>
        <begin position="631"/>
        <end position="650"/>
    </location>
</feature>
<keyword evidence="2" id="KW-0732">Signal</keyword>
<dbReference type="PANTHER" id="PTHR45842:SF22">
    <property type="entry name" value="INSULIN-LIKE GROWTH FACTOR-BINDING PROTEIN COMPLEX ACID LABILE SUBUNIT ISOFORM X1"/>
    <property type="match status" value="1"/>
</dbReference>
<name>A0AAV7BV04_ENGPU</name>
<evidence type="ECO:0000256" key="6">
    <source>
        <dbReference type="ARBA" id="ARBA00023319"/>
    </source>
</evidence>
<evidence type="ECO:0000256" key="7">
    <source>
        <dbReference type="SAM" id="MobiDB-lite"/>
    </source>
</evidence>
<dbReference type="CDD" id="cd00096">
    <property type="entry name" value="Ig"/>
    <property type="match status" value="1"/>
</dbReference>
<evidence type="ECO:0000313" key="10">
    <source>
        <dbReference type="EMBL" id="KAG8576224.1"/>
    </source>
</evidence>
<dbReference type="Pfam" id="PF07679">
    <property type="entry name" value="I-set"/>
    <property type="match status" value="1"/>
</dbReference>
<keyword evidence="3" id="KW-0677">Repeat</keyword>
<dbReference type="InterPro" id="IPR013098">
    <property type="entry name" value="Ig_I-set"/>
</dbReference>
<dbReference type="PROSITE" id="PS51450">
    <property type="entry name" value="LRR"/>
    <property type="match status" value="1"/>
</dbReference>
<feature type="transmembrane region" description="Helical" evidence="8">
    <location>
        <begin position="557"/>
        <end position="584"/>
    </location>
</feature>
<evidence type="ECO:0000256" key="5">
    <source>
        <dbReference type="ARBA" id="ARBA00023180"/>
    </source>
</evidence>
<organism evidence="10 11">
    <name type="scientific">Engystomops pustulosus</name>
    <name type="common">Tungara frog</name>
    <name type="synonym">Physalaemus pustulosus</name>
    <dbReference type="NCBI Taxonomy" id="76066"/>
    <lineage>
        <taxon>Eukaryota</taxon>
        <taxon>Metazoa</taxon>
        <taxon>Chordata</taxon>
        <taxon>Craniata</taxon>
        <taxon>Vertebrata</taxon>
        <taxon>Euteleostomi</taxon>
        <taxon>Amphibia</taxon>
        <taxon>Batrachia</taxon>
        <taxon>Anura</taxon>
        <taxon>Neobatrachia</taxon>
        <taxon>Hyloidea</taxon>
        <taxon>Leptodactylidae</taxon>
        <taxon>Leiuperinae</taxon>
        <taxon>Engystomops</taxon>
    </lineage>
</organism>
<keyword evidence="8" id="KW-0812">Transmembrane</keyword>
<dbReference type="Gene3D" id="2.60.40.10">
    <property type="entry name" value="Immunoglobulins"/>
    <property type="match status" value="1"/>
</dbReference>
<dbReference type="InterPro" id="IPR003591">
    <property type="entry name" value="Leu-rich_rpt_typical-subtyp"/>
</dbReference>
<dbReference type="Pfam" id="PF13855">
    <property type="entry name" value="LRR_8"/>
    <property type="match status" value="2"/>
</dbReference>
<dbReference type="AlphaFoldDB" id="A0AAV7BV04"/>
<dbReference type="InterPro" id="IPR013783">
    <property type="entry name" value="Ig-like_fold"/>
</dbReference>
<evidence type="ECO:0000256" key="1">
    <source>
        <dbReference type="ARBA" id="ARBA00022614"/>
    </source>
</evidence>
<feature type="compositionally biased region" description="Basic and acidic residues" evidence="7">
    <location>
        <begin position="617"/>
        <end position="626"/>
    </location>
</feature>
<evidence type="ECO:0000256" key="8">
    <source>
        <dbReference type="SAM" id="Phobius"/>
    </source>
</evidence>
<feature type="domain" description="Ig-like" evidence="9">
    <location>
        <begin position="264"/>
        <end position="365"/>
    </location>
</feature>
<dbReference type="InterPro" id="IPR036179">
    <property type="entry name" value="Ig-like_dom_sf"/>
</dbReference>
<keyword evidence="5" id="KW-0325">Glycoprotein</keyword>
<dbReference type="InterPro" id="IPR003598">
    <property type="entry name" value="Ig_sub2"/>
</dbReference>
<keyword evidence="8" id="KW-1133">Transmembrane helix</keyword>
<dbReference type="EMBL" id="WNYA01000004">
    <property type="protein sequence ID" value="KAG8576224.1"/>
    <property type="molecule type" value="Genomic_DNA"/>
</dbReference>
<dbReference type="InterPro" id="IPR050467">
    <property type="entry name" value="LRFN"/>
</dbReference>
<dbReference type="FunFam" id="2.60.40.10:FF:000032">
    <property type="entry name" value="palladin isoform X1"/>
    <property type="match status" value="1"/>
</dbReference>
<keyword evidence="4" id="KW-1015">Disulfide bond</keyword>
<dbReference type="InterPro" id="IPR032675">
    <property type="entry name" value="LRR_dom_sf"/>
</dbReference>
<dbReference type="SMART" id="SM00409">
    <property type="entry name" value="IG"/>
    <property type="match status" value="1"/>
</dbReference>
<keyword evidence="6" id="KW-0393">Immunoglobulin domain</keyword>
<dbReference type="PROSITE" id="PS50835">
    <property type="entry name" value="IG_LIKE"/>
    <property type="match status" value="1"/>
</dbReference>